<dbReference type="EMBL" id="CP046052">
    <property type="protein sequence ID" value="QGM46667.1"/>
    <property type="molecule type" value="Genomic_DNA"/>
</dbReference>
<gene>
    <name evidence="2" type="ORF">H2LOC_013725</name>
</gene>
<dbReference type="SUPFAM" id="SSF47598">
    <property type="entry name" value="Ribbon-helix-helix"/>
    <property type="match status" value="1"/>
</dbReference>
<dbReference type="AlphaFoldDB" id="A0A6B8KG14"/>
<reference evidence="2 3" key="1">
    <citation type="submission" date="2019-11" db="EMBL/GenBank/DDBJ databases">
        <title>The genome sequence of Methylocystis heyeri.</title>
        <authorList>
            <person name="Oshkin I.Y."/>
            <person name="Miroshnikov K."/>
            <person name="Dedysh S.N."/>
        </authorList>
    </citation>
    <scope>NUCLEOTIDE SEQUENCE [LARGE SCALE GENOMIC DNA]</scope>
    <source>
        <strain evidence="2 3">H2</strain>
    </source>
</reference>
<dbReference type="GO" id="GO:0006355">
    <property type="term" value="P:regulation of DNA-templated transcription"/>
    <property type="evidence" value="ECO:0007669"/>
    <property type="project" value="InterPro"/>
</dbReference>
<dbReference type="OrthoDB" id="6890552at2"/>
<evidence type="ECO:0000259" key="1">
    <source>
        <dbReference type="Pfam" id="PF03869"/>
    </source>
</evidence>
<dbReference type="KEGG" id="mhey:H2LOC_013725"/>
<dbReference type="InterPro" id="IPR005569">
    <property type="entry name" value="Arc_DNA-bd_dom"/>
</dbReference>
<dbReference type="InterPro" id="IPR013321">
    <property type="entry name" value="Arc_rbn_hlx_hlx"/>
</dbReference>
<dbReference type="InterPro" id="IPR010985">
    <property type="entry name" value="Ribbon_hlx_hlx"/>
</dbReference>
<protein>
    <submittedName>
        <fullName evidence="2">Arc family DNA-binding protein</fullName>
    </submittedName>
</protein>
<feature type="domain" description="Arc-like DNA binding" evidence="1">
    <location>
        <begin position="4"/>
        <end position="41"/>
    </location>
</feature>
<organism evidence="2 3">
    <name type="scientific">Methylocystis heyeri</name>
    <dbReference type="NCBI Taxonomy" id="391905"/>
    <lineage>
        <taxon>Bacteria</taxon>
        <taxon>Pseudomonadati</taxon>
        <taxon>Pseudomonadota</taxon>
        <taxon>Alphaproteobacteria</taxon>
        <taxon>Hyphomicrobiales</taxon>
        <taxon>Methylocystaceae</taxon>
        <taxon>Methylocystis</taxon>
    </lineage>
</organism>
<proteinExistence type="predicted"/>
<dbReference type="GO" id="GO:0003677">
    <property type="term" value="F:DNA binding"/>
    <property type="evidence" value="ECO:0007669"/>
    <property type="project" value="UniProtKB-KW"/>
</dbReference>
<sequence>MTAKTQINIRVPADVKSWLSTRAEANSRTINGEILAILKDAKNDETKRKQASNTSKQ</sequence>
<dbReference type="RefSeq" id="WP_136496891.1">
    <property type="nucleotide sequence ID" value="NZ_CP046052.1"/>
</dbReference>
<accession>A0A6B8KG14</accession>
<dbReference type="Pfam" id="PF03869">
    <property type="entry name" value="Arc"/>
    <property type="match status" value="1"/>
</dbReference>
<keyword evidence="3" id="KW-1185">Reference proteome</keyword>
<name>A0A6B8KG14_9HYPH</name>
<keyword evidence="2" id="KW-0238">DNA-binding</keyword>
<evidence type="ECO:0000313" key="3">
    <source>
        <dbReference type="Proteomes" id="UP000309061"/>
    </source>
</evidence>
<dbReference type="Gene3D" id="1.10.1220.10">
    <property type="entry name" value="Met repressor-like"/>
    <property type="match status" value="1"/>
</dbReference>
<evidence type="ECO:0000313" key="2">
    <source>
        <dbReference type="EMBL" id="QGM46667.1"/>
    </source>
</evidence>
<dbReference type="Proteomes" id="UP000309061">
    <property type="component" value="Chromosome"/>
</dbReference>